<comment type="similarity">
    <text evidence="1">Belongs to the disease resistance NB-LRR family.</text>
</comment>
<evidence type="ECO:0000313" key="8">
    <source>
        <dbReference type="Proteomes" id="UP000636709"/>
    </source>
</evidence>
<dbReference type="OrthoDB" id="717574at2759"/>
<evidence type="ECO:0000313" key="7">
    <source>
        <dbReference type="EMBL" id="KAF8689515.1"/>
    </source>
</evidence>
<comment type="caution">
    <text evidence="7">The sequence shown here is derived from an EMBL/GenBank/DDBJ whole genome shotgun (WGS) entry which is preliminary data.</text>
</comment>
<dbReference type="Pfam" id="PF18052">
    <property type="entry name" value="Rx_N"/>
    <property type="match status" value="1"/>
</dbReference>
<proteinExistence type="inferred from homology"/>
<dbReference type="PANTHER" id="PTHR33377:SF62">
    <property type="entry name" value="OS10G0133166 PROTEIN"/>
    <property type="match status" value="1"/>
</dbReference>
<dbReference type="InterPro" id="IPR027417">
    <property type="entry name" value="P-loop_NTPase"/>
</dbReference>
<dbReference type="GO" id="GO:0006952">
    <property type="term" value="P:defense response"/>
    <property type="evidence" value="ECO:0007669"/>
    <property type="project" value="UniProtKB-KW"/>
</dbReference>
<reference evidence="7" key="1">
    <citation type="submission" date="2020-07" db="EMBL/GenBank/DDBJ databases">
        <title>Genome sequence and genetic diversity analysis of an under-domesticated orphan crop, white fonio (Digitaria exilis).</title>
        <authorList>
            <person name="Bennetzen J.L."/>
            <person name="Chen S."/>
            <person name="Ma X."/>
            <person name="Wang X."/>
            <person name="Yssel A.E.J."/>
            <person name="Chaluvadi S.R."/>
            <person name="Johnson M."/>
            <person name="Gangashetty P."/>
            <person name="Hamidou F."/>
            <person name="Sanogo M.D."/>
            <person name="Zwaenepoel A."/>
            <person name="Wallace J."/>
            <person name="Van De Peer Y."/>
            <person name="Van Deynze A."/>
        </authorList>
    </citation>
    <scope>NUCLEOTIDE SEQUENCE</scope>
    <source>
        <tissue evidence="7">Leaves</tissue>
    </source>
</reference>
<evidence type="ECO:0000259" key="6">
    <source>
        <dbReference type="Pfam" id="PF18052"/>
    </source>
</evidence>
<gene>
    <name evidence="7" type="ORF">HU200_041843</name>
</gene>
<dbReference type="Gene3D" id="1.10.8.430">
    <property type="entry name" value="Helical domain of apoptotic protease-activating factors"/>
    <property type="match status" value="1"/>
</dbReference>
<keyword evidence="5" id="KW-0611">Plant defense</keyword>
<keyword evidence="8" id="KW-1185">Reference proteome</keyword>
<dbReference type="EMBL" id="JACEFO010002015">
    <property type="protein sequence ID" value="KAF8689515.1"/>
    <property type="molecule type" value="Genomic_DNA"/>
</dbReference>
<dbReference type="Gene3D" id="1.20.5.4130">
    <property type="match status" value="1"/>
</dbReference>
<accession>A0A835EDF5</accession>
<feature type="domain" description="Disease resistance N-terminal" evidence="6">
    <location>
        <begin position="45"/>
        <end position="133"/>
    </location>
</feature>
<evidence type="ECO:0000256" key="4">
    <source>
        <dbReference type="ARBA" id="ARBA00022741"/>
    </source>
</evidence>
<dbReference type="InterPro" id="IPR041118">
    <property type="entry name" value="Rx_N"/>
</dbReference>
<keyword evidence="4" id="KW-0547">Nucleotide-binding</keyword>
<dbReference type="Proteomes" id="UP000636709">
    <property type="component" value="Unassembled WGS sequence"/>
</dbReference>
<protein>
    <recommendedName>
        <fullName evidence="6">Disease resistance N-terminal domain-containing protein</fullName>
    </recommendedName>
</protein>
<keyword evidence="3" id="KW-0677">Repeat</keyword>
<dbReference type="PANTHER" id="PTHR33377">
    <property type="entry name" value="OS10G0134700 PROTEIN-RELATED"/>
    <property type="match status" value="1"/>
</dbReference>
<sequence>MPPTQLARGLAAAVQPHRCNPCELQPCEAASSDPAPAGKGIATAVISSIINKAFDYLKDNKKDAGLKSTKKRLEVLVPQIQVVFDAVDADQIRNQSEALDAWLWQLRDAVEEAEDALDELEYYRLDEKVKMRDNKVSGSFNKFKGRFVQQFNHAFNTGSLERLRIAVKTLDDAVSGVERFLRVLNHIDNNQMKNYRQAEKGQSLRLNGLEETDLLVLLNSHAFFNVNPDDHGNQQQISKQMAGKLCGSPLAAKVLGGLLNSKRDSGTWNRILASSTAAYFIKTIVHKERIGIPMDELRTDPKCGR</sequence>
<dbReference type="GO" id="GO:0000166">
    <property type="term" value="F:nucleotide binding"/>
    <property type="evidence" value="ECO:0007669"/>
    <property type="project" value="UniProtKB-KW"/>
</dbReference>
<evidence type="ECO:0000256" key="2">
    <source>
        <dbReference type="ARBA" id="ARBA00022614"/>
    </source>
</evidence>
<evidence type="ECO:0000256" key="5">
    <source>
        <dbReference type="ARBA" id="ARBA00022821"/>
    </source>
</evidence>
<dbReference type="AlphaFoldDB" id="A0A835EDF5"/>
<name>A0A835EDF5_9POAL</name>
<evidence type="ECO:0000256" key="1">
    <source>
        <dbReference type="ARBA" id="ARBA00008894"/>
    </source>
</evidence>
<evidence type="ECO:0000256" key="3">
    <source>
        <dbReference type="ARBA" id="ARBA00022737"/>
    </source>
</evidence>
<organism evidence="7 8">
    <name type="scientific">Digitaria exilis</name>
    <dbReference type="NCBI Taxonomy" id="1010633"/>
    <lineage>
        <taxon>Eukaryota</taxon>
        <taxon>Viridiplantae</taxon>
        <taxon>Streptophyta</taxon>
        <taxon>Embryophyta</taxon>
        <taxon>Tracheophyta</taxon>
        <taxon>Spermatophyta</taxon>
        <taxon>Magnoliopsida</taxon>
        <taxon>Liliopsida</taxon>
        <taxon>Poales</taxon>
        <taxon>Poaceae</taxon>
        <taxon>PACMAD clade</taxon>
        <taxon>Panicoideae</taxon>
        <taxon>Panicodae</taxon>
        <taxon>Paniceae</taxon>
        <taxon>Anthephorinae</taxon>
        <taxon>Digitaria</taxon>
    </lineage>
</organism>
<keyword evidence="2" id="KW-0433">Leucine-rich repeat</keyword>
<dbReference type="InterPro" id="IPR042197">
    <property type="entry name" value="Apaf_helical"/>
</dbReference>
<dbReference type="SUPFAM" id="SSF52540">
    <property type="entry name" value="P-loop containing nucleoside triphosphate hydrolases"/>
    <property type="match status" value="1"/>
</dbReference>